<dbReference type="PANTHER" id="PTHR11475:SF4">
    <property type="entry name" value="CHORION PEROXIDASE"/>
    <property type="match status" value="1"/>
</dbReference>
<dbReference type="GO" id="GO:0006979">
    <property type="term" value="P:response to oxidative stress"/>
    <property type="evidence" value="ECO:0007669"/>
    <property type="project" value="InterPro"/>
</dbReference>
<comment type="caution">
    <text evidence="10">The sequence shown here is derived from an EMBL/GenBank/DDBJ whole genome shotgun (WGS) entry which is preliminary data.</text>
</comment>
<feature type="chain" id="PRO_5042836418" description="Clip domain-containing protein" evidence="8">
    <location>
        <begin position="28"/>
        <end position="797"/>
    </location>
</feature>
<dbReference type="GO" id="GO:0005576">
    <property type="term" value="C:extracellular region"/>
    <property type="evidence" value="ECO:0007669"/>
    <property type="project" value="UniProtKB-SubCell"/>
</dbReference>
<organism evidence="10 11">
    <name type="scientific">Halocaridina rubra</name>
    <name type="common">Hawaiian red shrimp</name>
    <dbReference type="NCBI Taxonomy" id="373956"/>
    <lineage>
        <taxon>Eukaryota</taxon>
        <taxon>Metazoa</taxon>
        <taxon>Ecdysozoa</taxon>
        <taxon>Arthropoda</taxon>
        <taxon>Crustacea</taxon>
        <taxon>Multicrustacea</taxon>
        <taxon>Malacostraca</taxon>
        <taxon>Eumalacostraca</taxon>
        <taxon>Eucarida</taxon>
        <taxon>Decapoda</taxon>
        <taxon>Pleocyemata</taxon>
        <taxon>Caridea</taxon>
        <taxon>Atyoidea</taxon>
        <taxon>Atyidae</taxon>
        <taxon>Halocaridina</taxon>
    </lineage>
</organism>
<dbReference type="AlphaFoldDB" id="A0AAN8WKF0"/>
<dbReference type="SMART" id="SM00680">
    <property type="entry name" value="CLIP"/>
    <property type="match status" value="1"/>
</dbReference>
<keyword evidence="5" id="KW-1015">Disulfide bond</keyword>
<dbReference type="PANTHER" id="PTHR11475">
    <property type="entry name" value="OXIDASE/PEROXIDASE"/>
    <property type="match status" value="1"/>
</dbReference>
<dbReference type="InterPro" id="IPR019791">
    <property type="entry name" value="Haem_peroxidase_animal"/>
</dbReference>
<dbReference type="PRINTS" id="PR00457">
    <property type="entry name" value="ANPEROXIDASE"/>
</dbReference>
<feature type="binding site" description="axial binding residue" evidence="7">
    <location>
        <position position="578"/>
    </location>
    <ligand>
        <name>heme b</name>
        <dbReference type="ChEBI" id="CHEBI:60344"/>
    </ligand>
    <ligandPart>
        <name>Fe</name>
        <dbReference type="ChEBI" id="CHEBI:18248"/>
    </ligandPart>
</feature>
<dbReference type="GO" id="GO:0020037">
    <property type="term" value="F:heme binding"/>
    <property type="evidence" value="ECO:0007669"/>
    <property type="project" value="InterPro"/>
</dbReference>
<keyword evidence="7" id="KW-0479">Metal-binding</keyword>
<protein>
    <recommendedName>
        <fullName evidence="9">Clip domain-containing protein</fullName>
    </recommendedName>
</protein>
<reference evidence="10 11" key="1">
    <citation type="submission" date="2023-11" db="EMBL/GenBank/DDBJ databases">
        <title>Halocaridina rubra genome assembly.</title>
        <authorList>
            <person name="Smith C."/>
        </authorList>
    </citation>
    <scope>NUCLEOTIDE SEQUENCE [LARGE SCALE GENOMIC DNA]</scope>
    <source>
        <strain evidence="10">EP-1</strain>
        <tissue evidence="10">Whole</tissue>
    </source>
</reference>
<keyword evidence="7" id="KW-0349">Heme</keyword>
<accession>A0AAN8WKF0</accession>
<evidence type="ECO:0000256" key="1">
    <source>
        <dbReference type="ARBA" id="ARBA00004613"/>
    </source>
</evidence>
<keyword evidence="3" id="KW-0560">Oxidoreductase</keyword>
<keyword evidence="3" id="KW-0575">Peroxidase</keyword>
<feature type="non-terminal residue" evidence="10">
    <location>
        <position position="797"/>
    </location>
</feature>
<evidence type="ECO:0000256" key="3">
    <source>
        <dbReference type="ARBA" id="ARBA00022559"/>
    </source>
</evidence>
<evidence type="ECO:0000256" key="2">
    <source>
        <dbReference type="ARBA" id="ARBA00022525"/>
    </source>
</evidence>
<gene>
    <name evidence="10" type="ORF">SK128_016026</name>
</gene>
<keyword evidence="6" id="KW-0325">Glycoprotein</keyword>
<dbReference type="PROSITE" id="PS50292">
    <property type="entry name" value="PEROXIDASE_3"/>
    <property type="match status" value="1"/>
</dbReference>
<dbReference type="InterPro" id="IPR022700">
    <property type="entry name" value="CLIP"/>
</dbReference>
<dbReference type="SUPFAM" id="SSF48113">
    <property type="entry name" value="Heme-dependent peroxidases"/>
    <property type="match status" value="1"/>
</dbReference>
<evidence type="ECO:0000313" key="11">
    <source>
        <dbReference type="Proteomes" id="UP001381693"/>
    </source>
</evidence>
<dbReference type="Proteomes" id="UP001381693">
    <property type="component" value="Unassembled WGS sequence"/>
</dbReference>
<dbReference type="FunFam" id="1.10.640.10:FF:000003">
    <property type="entry name" value="chorion peroxidase"/>
    <property type="match status" value="1"/>
</dbReference>
<dbReference type="GO" id="GO:0004601">
    <property type="term" value="F:peroxidase activity"/>
    <property type="evidence" value="ECO:0007669"/>
    <property type="project" value="UniProtKB-KW"/>
</dbReference>
<keyword evidence="7" id="KW-0408">Iron</keyword>
<dbReference type="InterPro" id="IPR010255">
    <property type="entry name" value="Haem_peroxidase_sf"/>
</dbReference>
<name>A0AAN8WKF0_HALRR</name>
<dbReference type="InterPro" id="IPR037120">
    <property type="entry name" value="Haem_peroxidase_sf_animal"/>
</dbReference>
<evidence type="ECO:0000313" key="10">
    <source>
        <dbReference type="EMBL" id="KAK7002154.1"/>
    </source>
</evidence>
<keyword evidence="4 8" id="KW-0732">Signal</keyword>
<feature type="domain" description="Clip" evidence="9">
    <location>
        <begin position="75"/>
        <end position="118"/>
    </location>
</feature>
<dbReference type="EMBL" id="JAXCGZ010023864">
    <property type="protein sequence ID" value="KAK7002154.1"/>
    <property type="molecule type" value="Genomic_DNA"/>
</dbReference>
<keyword evidence="2" id="KW-0964">Secreted</keyword>
<evidence type="ECO:0000256" key="7">
    <source>
        <dbReference type="PIRSR" id="PIRSR619791-2"/>
    </source>
</evidence>
<evidence type="ECO:0000256" key="5">
    <source>
        <dbReference type="ARBA" id="ARBA00023157"/>
    </source>
</evidence>
<dbReference type="Gene3D" id="1.10.640.10">
    <property type="entry name" value="Haem peroxidase domain superfamily, animal type"/>
    <property type="match status" value="1"/>
</dbReference>
<dbReference type="CDD" id="cd09823">
    <property type="entry name" value="peroxinectin_like"/>
    <property type="match status" value="1"/>
</dbReference>
<comment type="subcellular location">
    <subcellularLocation>
        <location evidence="1">Secreted</location>
    </subcellularLocation>
</comment>
<proteinExistence type="predicted"/>
<feature type="signal peptide" evidence="8">
    <location>
        <begin position="1"/>
        <end position="27"/>
    </location>
</feature>
<evidence type="ECO:0000256" key="4">
    <source>
        <dbReference type="ARBA" id="ARBA00022729"/>
    </source>
</evidence>
<keyword evidence="11" id="KW-1185">Reference proteome</keyword>
<sequence length="797" mass="89133">MKDRQPPRLTDFAFTLITLLLSVIVKAQIFFPGEEGATGGAAPAEQIDPNPRQGAGGGIDQIFFPREEIRPQVSCITYKGETGTCRLLVQCATFYAEIAELSRSPCSITGDQQGVCCPPTRQPVTDVGGLISKLPEQPVQVPNLKVEEINNACNKGLHELQEKEAFETQLLNNNIVATPGSPVALHAQLFQTTNEIVNKAKEAEKNIVASVNLVKDFNLTRDQGEFGLPRFGVHNTVIANTCPQPPLCPDTKYRTFDATCNNRRNKDWGRAGTAFQRILSPDYQDGVNTARQLSVRGVPLPSPRSISSQVILHQQDVYENLTILIMQWGQFLDHDITHTPITKGKDMSDITCCRNGQRRQPRELHPDCMPIEIPPNDSFYGRFNQLCMEFVRSMPAIRPSCNFGPREQMNQITSFIDGSNVYGSSEVEANDLRTFAGGQMKVSFHNGHSLLPENSKECTDSTRQLHCFKAGDSRVNEQPELAVMHTIWVRQHNRLAQELSRLNPGWNDEVLFQEARRIVGAQLQHITYNEYLPIVLGRTFMETFGLVPRKEGYAPGYREDIDPSITNAFAAAAFRYGHTLISGNMEAYSKFGTVENNLRLSENQFSPFILYRRGGLDSLLRGLSIQPSEKFDRHFSEELTNHLFGGKKQFGMDLVALNIQRGRDHGLPNYNQWRKICGLPLARDFNDLIDVMPAQVAGQLQSLYQDVNDIDLFIGGIAENPTAGSLLGHTFLCIVGDQFARLRLGDRFFYENGGSEASFSEAQLEQIRQTSLARVMCDNSDDLEMMQPLAFVQAHLA</sequence>
<dbReference type="Pfam" id="PF03098">
    <property type="entry name" value="An_peroxidase"/>
    <property type="match status" value="1"/>
</dbReference>
<evidence type="ECO:0000256" key="8">
    <source>
        <dbReference type="SAM" id="SignalP"/>
    </source>
</evidence>
<evidence type="ECO:0000259" key="9">
    <source>
        <dbReference type="SMART" id="SM00680"/>
    </source>
</evidence>
<dbReference type="GO" id="GO:0046872">
    <property type="term" value="F:metal ion binding"/>
    <property type="evidence" value="ECO:0007669"/>
    <property type="project" value="UniProtKB-KW"/>
</dbReference>
<evidence type="ECO:0000256" key="6">
    <source>
        <dbReference type="ARBA" id="ARBA00023180"/>
    </source>
</evidence>